<sequence>MVNTSPQHPTPINSPVYIPPLESGDRLTRFEFERRYTAMPNLKKAELIEGVVYVASPLRFEPHAEPHGDLMIWLGNYKVATPGVRLGDNPTVRLDLDNEPQPDAILLIDAACGGSSNLGTDGYVEGAPELVAEVAASSATKDLYDKKRAYRRNGIQEYIVWQVFESTVSWFSLQDGEYVALVPNASGIIQSQVLPGLWLDVSALVAGNMQQVLAVLQKGLSSVEHEAFVQQLKSN</sequence>
<feature type="domain" description="Putative restriction endonuclease" evidence="1">
    <location>
        <begin position="32"/>
        <end position="202"/>
    </location>
</feature>
<dbReference type="PANTHER" id="PTHR35400">
    <property type="entry name" value="SLR1083 PROTEIN"/>
    <property type="match status" value="1"/>
</dbReference>
<evidence type="ECO:0000313" key="3">
    <source>
        <dbReference type="Proteomes" id="UP001165986"/>
    </source>
</evidence>
<dbReference type="EMBL" id="VJXY01000014">
    <property type="protein sequence ID" value="MBD6617067.1"/>
    <property type="molecule type" value="Genomic_DNA"/>
</dbReference>
<dbReference type="GO" id="GO:0004519">
    <property type="term" value="F:endonuclease activity"/>
    <property type="evidence" value="ECO:0007669"/>
    <property type="project" value="UniProtKB-KW"/>
</dbReference>
<dbReference type="Pfam" id="PF05685">
    <property type="entry name" value="Uma2"/>
    <property type="match status" value="1"/>
</dbReference>
<organism evidence="2 3">
    <name type="scientific">Komarekiella delphini-convector SJRDD-AB1</name>
    <dbReference type="NCBI Taxonomy" id="2593771"/>
    <lineage>
        <taxon>Bacteria</taxon>
        <taxon>Bacillati</taxon>
        <taxon>Cyanobacteriota</taxon>
        <taxon>Cyanophyceae</taxon>
        <taxon>Nostocales</taxon>
        <taxon>Nostocaceae</taxon>
        <taxon>Komarekiella</taxon>
        <taxon>Komarekiella delphini-convector</taxon>
    </lineage>
</organism>
<keyword evidence="2" id="KW-0540">Nuclease</keyword>
<dbReference type="CDD" id="cd06260">
    <property type="entry name" value="DUF820-like"/>
    <property type="match status" value="1"/>
</dbReference>
<comment type="caution">
    <text evidence="2">The sequence shown here is derived from an EMBL/GenBank/DDBJ whole genome shotgun (WGS) entry which is preliminary data.</text>
</comment>
<dbReference type="Gene3D" id="3.90.1570.10">
    <property type="entry name" value="tt1808, chain A"/>
    <property type="match status" value="1"/>
</dbReference>
<reference evidence="2" key="1">
    <citation type="submission" date="2019-07" db="EMBL/GenBank/DDBJ databases">
        <title>Toxilogical consequences of a new and cryptic species of cyanobacteria (Komarekiella delphini-convector) recovered from the epidermis of a bottlenose dolphin and 1500 ft. in the air.</title>
        <authorList>
            <person name="Brown A.O."/>
            <person name="Dvorak P."/>
            <person name="Villanueva C.D."/>
            <person name="Foss A.J."/>
            <person name="Garvey A.D."/>
            <person name="Gibson Q.A."/>
            <person name="Johansen J.R."/>
            <person name="Casamatta D.A."/>
        </authorList>
    </citation>
    <scope>NUCLEOTIDE SEQUENCE</scope>
    <source>
        <strain evidence="2">SJRDD-AB1</strain>
    </source>
</reference>
<dbReference type="Proteomes" id="UP001165986">
    <property type="component" value="Unassembled WGS sequence"/>
</dbReference>
<proteinExistence type="predicted"/>
<evidence type="ECO:0000259" key="1">
    <source>
        <dbReference type="Pfam" id="PF05685"/>
    </source>
</evidence>
<accession>A0AA40VRC8</accession>
<gene>
    <name evidence="2" type="ORF">FNW02_14795</name>
</gene>
<keyword evidence="2" id="KW-0255">Endonuclease</keyword>
<dbReference type="AlphaFoldDB" id="A0AA40VRC8"/>
<keyword evidence="3" id="KW-1185">Reference proteome</keyword>
<dbReference type="InterPro" id="IPR008538">
    <property type="entry name" value="Uma2"/>
</dbReference>
<dbReference type="RefSeq" id="WP_191758344.1">
    <property type="nucleotide sequence ID" value="NZ_VJXY01000014.1"/>
</dbReference>
<name>A0AA40VRC8_9NOST</name>
<dbReference type="SUPFAM" id="SSF52980">
    <property type="entry name" value="Restriction endonuclease-like"/>
    <property type="match status" value="1"/>
</dbReference>
<keyword evidence="2" id="KW-0378">Hydrolase</keyword>
<dbReference type="PANTHER" id="PTHR35400:SF3">
    <property type="entry name" value="SLL1072 PROTEIN"/>
    <property type="match status" value="1"/>
</dbReference>
<protein>
    <submittedName>
        <fullName evidence="2">Uma2 family endonuclease</fullName>
    </submittedName>
</protein>
<dbReference type="InterPro" id="IPR012296">
    <property type="entry name" value="Nuclease_put_TT1808"/>
</dbReference>
<dbReference type="InterPro" id="IPR011335">
    <property type="entry name" value="Restrct_endonuc-II-like"/>
</dbReference>
<evidence type="ECO:0000313" key="2">
    <source>
        <dbReference type="EMBL" id="MBD6617067.1"/>
    </source>
</evidence>